<dbReference type="Pfam" id="PF08012">
    <property type="entry name" value="DUF1702"/>
    <property type="match status" value="1"/>
</dbReference>
<accession>A0A1G8Y3M2</accession>
<dbReference type="EMBL" id="FNFM01000003">
    <property type="protein sequence ID" value="SDJ97263.1"/>
    <property type="molecule type" value="Genomic_DNA"/>
</dbReference>
<evidence type="ECO:0008006" key="3">
    <source>
        <dbReference type="Google" id="ProtNLM"/>
    </source>
</evidence>
<name>A0A1G8Y3M2_ACTMZ</name>
<sequence>MPSALGCLRKYLLSPSIEEVGFARRGFPSADMVGTHRLDKVSRTVVCGFEWGVEFGDDECVHRLEMIEPSLRGFACEGTTMAYVIRDAMRNSGRTRRFLLGPGYPQLFPSYIGVGFALARLPRALWQRAVPDLTGSPYHPTMSWLAVDGYGFDRAFFDTRRWIKRQRVPRPYPWLDAPGYFHRAVDQGIGRALWFIHGGHEEEVASAVRDFAEARHADLWSGVGLAAAYAGGSDGTDLNQLCITAGRHRGQLGVGAIFAAKAHSHAGYVPEHTRTATTALTSLSVPEAVRLADSTETHDAESAEIPAYESWRRRIRSQLVHEHET</sequence>
<dbReference type="AlphaFoldDB" id="A0A1G8Y3M2"/>
<dbReference type="InterPro" id="IPR012964">
    <property type="entry name" value="DUF1702"/>
</dbReference>
<protein>
    <recommendedName>
        <fullName evidence="3">Enediyne biosynthesis protein</fullName>
    </recommendedName>
</protein>
<dbReference type="RefSeq" id="WP_092627030.1">
    <property type="nucleotide sequence ID" value="NZ_FNFM01000003.1"/>
</dbReference>
<reference evidence="2" key="1">
    <citation type="submission" date="2016-10" db="EMBL/GenBank/DDBJ databases">
        <authorList>
            <person name="Varghese N."/>
            <person name="Submissions S."/>
        </authorList>
    </citation>
    <scope>NUCLEOTIDE SEQUENCE [LARGE SCALE GENOMIC DNA]</scope>
    <source>
        <strain evidence="2">DSM 45460</strain>
    </source>
</reference>
<proteinExistence type="predicted"/>
<evidence type="ECO:0000313" key="1">
    <source>
        <dbReference type="EMBL" id="SDJ97263.1"/>
    </source>
</evidence>
<dbReference type="Proteomes" id="UP000199213">
    <property type="component" value="Unassembled WGS sequence"/>
</dbReference>
<dbReference type="OrthoDB" id="2530105at2"/>
<keyword evidence="2" id="KW-1185">Reference proteome</keyword>
<gene>
    <name evidence="1" type="ORF">SAMN04487820_103227</name>
</gene>
<evidence type="ECO:0000313" key="2">
    <source>
        <dbReference type="Proteomes" id="UP000199213"/>
    </source>
</evidence>
<organism evidence="1 2">
    <name type="scientific">Actinopolyspora mzabensis</name>
    <dbReference type="NCBI Taxonomy" id="995066"/>
    <lineage>
        <taxon>Bacteria</taxon>
        <taxon>Bacillati</taxon>
        <taxon>Actinomycetota</taxon>
        <taxon>Actinomycetes</taxon>
        <taxon>Actinopolysporales</taxon>
        <taxon>Actinopolysporaceae</taxon>
        <taxon>Actinopolyspora</taxon>
    </lineage>
</organism>